<dbReference type="InterPro" id="IPR011990">
    <property type="entry name" value="TPR-like_helical_dom_sf"/>
</dbReference>
<dbReference type="InterPro" id="IPR047780">
    <property type="entry name" value="TssQ-like"/>
</dbReference>
<name>A0A940YNY7_9BURK</name>
<feature type="chain" id="PRO_5037198393" evidence="1">
    <location>
        <begin position="31"/>
        <end position="129"/>
    </location>
</feature>
<accession>A0A940YNY7</accession>
<dbReference type="RefSeq" id="WP_210804052.1">
    <property type="nucleotide sequence ID" value="NZ_JAGQDE010000027.1"/>
</dbReference>
<gene>
    <name evidence="2" type="ORF">KAK06_20615</name>
</gene>
<keyword evidence="3" id="KW-1185">Reference proteome</keyword>
<reference evidence="2" key="1">
    <citation type="submission" date="2021-04" db="EMBL/GenBank/DDBJ databases">
        <title>The genome sequence of Ideonella sp. 4Y11.</title>
        <authorList>
            <person name="Liu Y."/>
        </authorList>
    </citation>
    <scope>NUCLEOTIDE SEQUENCE</scope>
    <source>
        <strain evidence="2">4Y11</strain>
    </source>
</reference>
<comment type="caution">
    <text evidence="2">The sequence shown here is derived from an EMBL/GenBank/DDBJ whole genome shotgun (WGS) entry which is preliminary data.</text>
</comment>
<dbReference type="EMBL" id="JAGQDE010000027">
    <property type="protein sequence ID" value="MBQ0961371.1"/>
    <property type="molecule type" value="Genomic_DNA"/>
</dbReference>
<keyword evidence="2" id="KW-0449">Lipoprotein</keyword>
<proteinExistence type="predicted"/>
<dbReference type="SUPFAM" id="SSF48452">
    <property type="entry name" value="TPR-like"/>
    <property type="match status" value="1"/>
</dbReference>
<feature type="signal peptide" evidence="1">
    <location>
        <begin position="1"/>
        <end position="30"/>
    </location>
</feature>
<evidence type="ECO:0000313" key="2">
    <source>
        <dbReference type="EMBL" id="MBQ0961371.1"/>
    </source>
</evidence>
<protein>
    <submittedName>
        <fullName evidence="2">TssQ family T6SS-associated lipoprotein</fullName>
    </submittedName>
</protein>
<organism evidence="2 3">
    <name type="scientific">Ideonella aquatica</name>
    <dbReference type="NCBI Taxonomy" id="2824119"/>
    <lineage>
        <taxon>Bacteria</taxon>
        <taxon>Pseudomonadati</taxon>
        <taxon>Pseudomonadota</taxon>
        <taxon>Betaproteobacteria</taxon>
        <taxon>Burkholderiales</taxon>
        <taxon>Sphaerotilaceae</taxon>
        <taxon>Ideonella</taxon>
    </lineage>
</organism>
<sequence length="129" mass="14026">MTPLAPLRTVLAALLCVWLAACSTPPTGVAEVLDRPAERQLIAGLRLYDDAQYPEAEAALQEALRLSLASPRDRASAHKTLAFILCTSQREAECEAAFRAARAADPQFQLGKSEAGHPLWGPVYQRSLR</sequence>
<evidence type="ECO:0000256" key="1">
    <source>
        <dbReference type="SAM" id="SignalP"/>
    </source>
</evidence>
<dbReference type="Gene3D" id="1.25.40.10">
    <property type="entry name" value="Tetratricopeptide repeat domain"/>
    <property type="match status" value="1"/>
</dbReference>
<dbReference type="NCBIfam" id="NF038027">
    <property type="entry name" value="TssQ_fam"/>
    <property type="match status" value="1"/>
</dbReference>
<dbReference type="AlphaFoldDB" id="A0A940YNY7"/>
<evidence type="ECO:0000313" key="3">
    <source>
        <dbReference type="Proteomes" id="UP000678374"/>
    </source>
</evidence>
<dbReference type="Proteomes" id="UP000678374">
    <property type="component" value="Unassembled WGS sequence"/>
</dbReference>
<keyword evidence="1" id="KW-0732">Signal</keyword>